<organism evidence="1 2">
    <name type="scientific">Globodera pallida</name>
    <name type="common">Potato cyst nematode worm</name>
    <name type="synonym">Heterodera pallida</name>
    <dbReference type="NCBI Taxonomy" id="36090"/>
    <lineage>
        <taxon>Eukaryota</taxon>
        <taxon>Metazoa</taxon>
        <taxon>Ecdysozoa</taxon>
        <taxon>Nematoda</taxon>
        <taxon>Chromadorea</taxon>
        <taxon>Rhabditida</taxon>
        <taxon>Tylenchina</taxon>
        <taxon>Tylenchomorpha</taxon>
        <taxon>Tylenchoidea</taxon>
        <taxon>Heteroderidae</taxon>
        <taxon>Heteroderinae</taxon>
        <taxon>Globodera</taxon>
    </lineage>
</organism>
<dbReference type="WBParaSite" id="GPLIN_001287600">
    <property type="protein sequence ID" value="GPLIN_001287600"/>
    <property type="gene ID" value="GPLIN_001287600"/>
</dbReference>
<evidence type="ECO:0000313" key="2">
    <source>
        <dbReference type="WBParaSite" id="GPLIN_001287600"/>
    </source>
</evidence>
<reference evidence="2" key="3">
    <citation type="submission" date="2016-06" db="UniProtKB">
        <authorList>
            <consortium name="WormBaseParasite"/>
        </authorList>
    </citation>
    <scope>IDENTIFICATION</scope>
</reference>
<name>A0A183CJ20_GLOPA</name>
<proteinExistence type="predicted"/>
<evidence type="ECO:0000313" key="1">
    <source>
        <dbReference type="Proteomes" id="UP000050741"/>
    </source>
</evidence>
<dbReference type="AlphaFoldDB" id="A0A183CJ20"/>
<dbReference type="Proteomes" id="UP000050741">
    <property type="component" value="Unassembled WGS sequence"/>
</dbReference>
<accession>A0A183CJ20</accession>
<reference evidence="1" key="2">
    <citation type="submission" date="2014-05" db="EMBL/GenBank/DDBJ databases">
        <title>The genome and life-stage specific transcriptomes of Globodera pallida elucidate key aspects of plant parasitism by a cyst nematode.</title>
        <authorList>
            <person name="Cotton J.A."/>
            <person name="Lilley C.J."/>
            <person name="Jones L.M."/>
            <person name="Kikuchi T."/>
            <person name="Reid A.J."/>
            <person name="Thorpe P."/>
            <person name="Tsai I.J."/>
            <person name="Beasley H."/>
            <person name="Blok V."/>
            <person name="Cock P.J.A."/>
            <person name="Van den Akker S.E."/>
            <person name="Holroyd N."/>
            <person name="Hunt M."/>
            <person name="Mantelin S."/>
            <person name="Naghra H."/>
            <person name="Pain A."/>
            <person name="Palomares-Rius J.E."/>
            <person name="Zarowiecki M."/>
            <person name="Berriman M."/>
            <person name="Jones J.T."/>
            <person name="Urwin P.E."/>
        </authorList>
    </citation>
    <scope>NUCLEOTIDE SEQUENCE [LARGE SCALE GENOMIC DNA]</scope>
    <source>
        <strain evidence="1">Lindley</strain>
    </source>
</reference>
<keyword evidence="1" id="KW-1185">Reference proteome</keyword>
<protein>
    <submittedName>
        <fullName evidence="2">BLOC-1-related complex subunit 7</fullName>
    </submittedName>
</protein>
<reference evidence="1" key="1">
    <citation type="submission" date="2013-12" db="EMBL/GenBank/DDBJ databases">
        <authorList>
            <person name="Aslett M."/>
        </authorList>
    </citation>
    <scope>NUCLEOTIDE SEQUENCE [LARGE SCALE GENOMIC DNA]</scope>
    <source>
        <strain evidence="1">Lindley</strain>
    </source>
</reference>
<sequence length="145" mass="15818">MLHNEMRVQQIVIGTGTIKRQILIQNLQNIQTVFGTVHNELDMLDLLDSSSIVKGKLDKLEQLLKLNIVKNGMPNDDSTLASSSSCFGFATTAAAASPPVRSQPSSSRLFKKSFSYDSKMAQHVAAALGTGINVHQQTTQCRSEK</sequence>